<dbReference type="Proteomes" id="UP001152797">
    <property type="component" value="Unassembled WGS sequence"/>
</dbReference>
<sequence>MADTVQSDEDLAAAFTSYSEARKRLSDRFKNRGFWPVGPNKGKGKGYSNKGRGKSFGKFPKKSLQQRILESSCRICGKKGHWKAECPERSRGSASTSAAGTSAAMTTTAEPLDDASEPNALPMEFMQLNENLAEKHMEIQNDCAPFEPEMILFSTHGTSGILDTGATKSVIGSKLLPAFIESLPHDVRKASINSERQVLSSPRPPRPSSLNLSRAFRIAKAMSLASRVDRVMAQTSPDGVAAIEQKTLEEMGNCKIAFGKAHVGKSYLEMWETEKGWMKWFIRTYSDSHREEHRKLIIYVEKMVQQLEIDNGLPTLEETETQQGVVQPRCKVLPKAKASAHMTNQAHVDAMTVMSEDPNDPWDVMEQIHTMPVTTQFQEDMNAMQNRVLAVENALTEILSLLRPGQ</sequence>
<dbReference type="InterPro" id="IPR001878">
    <property type="entry name" value="Znf_CCHC"/>
</dbReference>
<keyword evidence="6" id="KW-1185">Reference proteome</keyword>
<feature type="region of interest" description="Disordered" evidence="2">
    <location>
        <begin position="36"/>
        <end position="58"/>
    </location>
</feature>
<evidence type="ECO:0000256" key="1">
    <source>
        <dbReference type="PROSITE-ProRule" id="PRU00047"/>
    </source>
</evidence>
<organism evidence="4">
    <name type="scientific">Cladocopium goreaui</name>
    <dbReference type="NCBI Taxonomy" id="2562237"/>
    <lineage>
        <taxon>Eukaryota</taxon>
        <taxon>Sar</taxon>
        <taxon>Alveolata</taxon>
        <taxon>Dinophyceae</taxon>
        <taxon>Suessiales</taxon>
        <taxon>Symbiodiniaceae</taxon>
        <taxon>Cladocopium</taxon>
    </lineage>
</organism>
<feature type="domain" description="CCHC-type" evidence="3">
    <location>
        <begin position="73"/>
        <end position="88"/>
    </location>
</feature>
<evidence type="ECO:0000259" key="3">
    <source>
        <dbReference type="PROSITE" id="PS50158"/>
    </source>
</evidence>
<name>A0A9P1GRE3_9DINO</name>
<dbReference type="GO" id="GO:0003676">
    <property type="term" value="F:nucleic acid binding"/>
    <property type="evidence" value="ECO:0007669"/>
    <property type="project" value="InterPro"/>
</dbReference>
<dbReference type="EMBL" id="CAMXCT010006764">
    <property type="protein sequence ID" value="CAI4019662.1"/>
    <property type="molecule type" value="Genomic_DNA"/>
</dbReference>
<dbReference type="GO" id="GO:0008270">
    <property type="term" value="F:zinc ion binding"/>
    <property type="evidence" value="ECO:0007669"/>
    <property type="project" value="UniProtKB-KW"/>
</dbReference>
<dbReference type="EMBL" id="CAMXCT020006764">
    <property type="protein sequence ID" value="CAL1173037.1"/>
    <property type="molecule type" value="Genomic_DNA"/>
</dbReference>
<evidence type="ECO:0000256" key="2">
    <source>
        <dbReference type="SAM" id="MobiDB-lite"/>
    </source>
</evidence>
<dbReference type="PROSITE" id="PS50158">
    <property type="entry name" value="ZF_CCHC"/>
    <property type="match status" value="1"/>
</dbReference>
<dbReference type="SMART" id="SM00343">
    <property type="entry name" value="ZnF_C2HC"/>
    <property type="match status" value="1"/>
</dbReference>
<feature type="compositionally biased region" description="Low complexity" evidence="2">
    <location>
        <begin position="92"/>
        <end position="107"/>
    </location>
</feature>
<accession>A0A9P1GRE3</accession>
<dbReference type="EMBL" id="CAMXCT030006764">
    <property type="protein sequence ID" value="CAL4806974.1"/>
    <property type="molecule type" value="Genomic_DNA"/>
</dbReference>
<reference evidence="4" key="1">
    <citation type="submission" date="2022-10" db="EMBL/GenBank/DDBJ databases">
        <authorList>
            <person name="Chen Y."/>
            <person name="Dougan E. K."/>
            <person name="Chan C."/>
            <person name="Rhodes N."/>
            <person name="Thang M."/>
        </authorList>
    </citation>
    <scope>NUCLEOTIDE SEQUENCE</scope>
</reference>
<dbReference type="GO" id="GO:0006508">
    <property type="term" value="P:proteolysis"/>
    <property type="evidence" value="ECO:0007669"/>
    <property type="project" value="InterPro"/>
</dbReference>
<dbReference type="AlphaFoldDB" id="A0A9P1GRE3"/>
<dbReference type="InterPro" id="IPR036875">
    <property type="entry name" value="Znf_CCHC_sf"/>
</dbReference>
<evidence type="ECO:0000313" key="4">
    <source>
        <dbReference type="EMBL" id="CAI4019662.1"/>
    </source>
</evidence>
<dbReference type="Pfam" id="PF00098">
    <property type="entry name" value="zf-CCHC"/>
    <property type="match status" value="1"/>
</dbReference>
<protein>
    <recommendedName>
        <fullName evidence="3">CCHC-type domain-containing protein</fullName>
    </recommendedName>
</protein>
<dbReference type="PROSITE" id="PS00141">
    <property type="entry name" value="ASP_PROTEASE"/>
    <property type="match status" value="1"/>
</dbReference>
<keyword evidence="1" id="KW-0479">Metal-binding</keyword>
<reference evidence="5 6" key="2">
    <citation type="submission" date="2024-05" db="EMBL/GenBank/DDBJ databases">
        <authorList>
            <person name="Chen Y."/>
            <person name="Shah S."/>
            <person name="Dougan E. K."/>
            <person name="Thang M."/>
            <person name="Chan C."/>
        </authorList>
    </citation>
    <scope>NUCLEOTIDE SEQUENCE [LARGE SCALE GENOMIC DNA]</scope>
</reference>
<feature type="region of interest" description="Disordered" evidence="2">
    <location>
        <begin position="86"/>
        <end position="107"/>
    </location>
</feature>
<evidence type="ECO:0000313" key="6">
    <source>
        <dbReference type="Proteomes" id="UP001152797"/>
    </source>
</evidence>
<dbReference type="GO" id="GO:0004190">
    <property type="term" value="F:aspartic-type endopeptidase activity"/>
    <property type="evidence" value="ECO:0007669"/>
    <property type="project" value="InterPro"/>
</dbReference>
<keyword evidence="1" id="KW-0862">Zinc</keyword>
<dbReference type="OrthoDB" id="1099063at2759"/>
<comment type="caution">
    <text evidence="4">The sequence shown here is derived from an EMBL/GenBank/DDBJ whole genome shotgun (WGS) entry which is preliminary data.</text>
</comment>
<keyword evidence="1" id="KW-0863">Zinc-finger</keyword>
<proteinExistence type="predicted"/>
<dbReference type="SUPFAM" id="SSF57756">
    <property type="entry name" value="Retrovirus zinc finger-like domains"/>
    <property type="match status" value="1"/>
</dbReference>
<dbReference type="InterPro" id="IPR001969">
    <property type="entry name" value="Aspartic_peptidase_AS"/>
</dbReference>
<gene>
    <name evidence="4" type="ORF">C1SCF055_LOCUS44150</name>
</gene>
<evidence type="ECO:0000313" key="5">
    <source>
        <dbReference type="EMBL" id="CAL4806974.1"/>
    </source>
</evidence>
<dbReference type="Gene3D" id="4.10.60.10">
    <property type="entry name" value="Zinc finger, CCHC-type"/>
    <property type="match status" value="1"/>
</dbReference>